<name>A0A1M7SKP4_9BACT</name>
<keyword evidence="2" id="KW-1185">Reference proteome</keyword>
<evidence type="ECO:0000313" key="1">
    <source>
        <dbReference type="EMBL" id="SHN59053.1"/>
    </source>
</evidence>
<sequence length="161" mass="18912">MPIIRIAFVVFLFLFLTGCATQQVRQGVLPSILKTAYEQCKDSGDKECFERILGQAQKVWVNEKNELCMHWDAAPKHITIFEEWFNTNTSPYGLCSLELTFKDNKLTAHKLGPEYCRDEGYFGNSRSDDSNDSALKNHIEKMDKENERRSWERWMKFNMRD</sequence>
<dbReference type="RefSeq" id="WP_143145495.1">
    <property type="nucleotide sequence ID" value="NZ_FRDI01000004.1"/>
</dbReference>
<organism evidence="1 2">
    <name type="scientific">Desulfovibrio litoralis DSM 11393</name>
    <dbReference type="NCBI Taxonomy" id="1121455"/>
    <lineage>
        <taxon>Bacteria</taxon>
        <taxon>Pseudomonadati</taxon>
        <taxon>Thermodesulfobacteriota</taxon>
        <taxon>Desulfovibrionia</taxon>
        <taxon>Desulfovibrionales</taxon>
        <taxon>Desulfovibrionaceae</taxon>
        <taxon>Desulfovibrio</taxon>
    </lineage>
</organism>
<dbReference type="EMBL" id="FRDI01000004">
    <property type="protein sequence ID" value="SHN59053.1"/>
    <property type="molecule type" value="Genomic_DNA"/>
</dbReference>
<protein>
    <recommendedName>
        <fullName evidence="3">Lipoprotein</fullName>
    </recommendedName>
</protein>
<dbReference type="PROSITE" id="PS51257">
    <property type="entry name" value="PROKAR_LIPOPROTEIN"/>
    <property type="match status" value="1"/>
</dbReference>
<dbReference type="Proteomes" id="UP000186469">
    <property type="component" value="Unassembled WGS sequence"/>
</dbReference>
<evidence type="ECO:0008006" key="3">
    <source>
        <dbReference type="Google" id="ProtNLM"/>
    </source>
</evidence>
<evidence type="ECO:0000313" key="2">
    <source>
        <dbReference type="Proteomes" id="UP000186469"/>
    </source>
</evidence>
<accession>A0A1M7SKP4</accession>
<dbReference type="AlphaFoldDB" id="A0A1M7SKP4"/>
<proteinExistence type="predicted"/>
<gene>
    <name evidence="1" type="ORF">SAMN02745728_00961</name>
</gene>
<reference evidence="1 2" key="1">
    <citation type="submission" date="2016-12" db="EMBL/GenBank/DDBJ databases">
        <authorList>
            <person name="Song W.-J."/>
            <person name="Kurnit D.M."/>
        </authorList>
    </citation>
    <scope>NUCLEOTIDE SEQUENCE [LARGE SCALE GENOMIC DNA]</scope>
    <source>
        <strain evidence="1 2">DSM 11393</strain>
    </source>
</reference>